<keyword evidence="5 15" id="KW-0812">Transmembrane</keyword>
<evidence type="ECO:0000256" key="1">
    <source>
        <dbReference type="ARBA" id="ARBA00004448"/>
    </source>
</evidence>
<comment type="catalytic activity">
    <reaction evidence="14">
        <text>a CDP-1,2-diacyl-sn-glycerol + a 1,2-diacyl-sn-glycero-3-phospho-(1'-sn-glycerol) = a cardiolipin + CMP + H(+)</text>
        <dbReference type="Rhea" id="RHEA:32931"/>
        <dbReference type="ChEBI" id="CHEBI:15378"/>
        <dbReference type="ChEBI" id="CHEBI:58332"/>
        <dbReference type="ChEBI" id="CHEBI:60377"/>
        <dbReference type="ChEBI" id="CHEBI:62237"/>
        <dbReference type="ChEBI" id="CHEBI:64716"/>
        <dbReference type="EC" id="2.7.8.41"/>
    </reaction>
</comment>
<keyword evidence="4" id="KW-0808">Transferase</keyword>
<evidence type="ECO:0000256" key="15">
    <source>
        <dbReference type="SAM" id="Phobius"/>
    </source>
</evidence>
<gene>
    <name evidence="16" type="primary">CLS_1</name>
    <name evidence="16" type="ORF">CM83_37339</name>
</gene>
<evidence type="ECO:0000256" key="14">
    <source>
        <dbReference type="ARBA" id="ARBA00047433"/>
    </source>
</evidence>
<sequence length="323" mass="36498">MTSHLRGASLFANWPNRIPVDFFSWIMSDRRRTPLTIGLAHLQCFSDHLAARTKGIYSRCEEMPAYLRRRRSLKALMLKDRNKKYTNSQQILKRKRDLILERLSFQKSRGYSGEHIIEREYIWTVPNILCVGRIIVCPYLGYLIVQENYLISCYILAAAGITDFLDGFIARNLKGQSSKLGSFLDPLADKVLVATVFSTLTFNGVIPVALTSIIVARDVSLAAAGFYVRYQSLPPPKSLARYFDPSHATAQLAPTLISKVNTFVQLGTICCTLSAPVFGFLDHPFLIYMWWLTGATTVLSAASYVFSSNTYRILKEAKVKRES</sequence>
<dbReference type="GO" id="GO:0032049">
    <property type="term" value="P:cardiolipin biosynthetic process"/>
    <property type="evidence" value="ECO:0007669"/>
    <property type="project" value="TreeGrafter"/>
</dbReference>
<protein>
    <recommendedName>
        <fullName evidence="13">cardiolipin synthase (CMP-forming)</fullName>
        <ecNumber evidence="13">2.7.8.41</ecNumber>
    </recommendedName>
</protein>
<evidence type="ECO:0000256" key="13">
    <source>
        <dbReference type="ARBA" id="ARBA00039001"/>
    </source>
</evidence>
<dbReference type="Pfam" id="PF01066">
    <property type="entry name" value="CDP-OH_P_transf"/>
    <property type="match status" value="1"/>
</dbReference>
<organism evidence="16">
    <name type="scientific">Lygus hesperus</name>
    <name type="common">Western plant bug</name>
    <dbReference type="NCBI Taxonomy" id="30085"/>
    <lineage>
        <taxon>Eukaryota</taxon>
        <taxon>Metazoa</taxon>
        <taxon>Ecdysozoa</taxon>
        <taxon>Arthropoda</taxon>
        <taxon>Hexapoda</taxon>
        <taxon>Insecta</taxon>
        <taxon>Pterygota</taxon>
        <taxon>Neoptera</taxon>
        <taxon>Paraneoptera</taxon>
        <taxon>Hemiptera</taxon>
        <taxon>Heteroptera</taxon>
        <taxon>Panheteroptera</taxon>
        <taxon>Cimicomorpha</taxon>
        <taxon>Miridae</taxon>
        <taxon>Mirini</taxon>
        <taxon>Lygus</taxon>
    </lineage>
</organism>
<evidence type="ECO:0000256" key="5">
    <source>
        <dbReference type="ARBA" id="ARBA00022692"/>
    </source>
</evidence>
<evidence type="ECO:0000256" key="8">
    <source>
        <dbReference type="ARBA" id="ARBA00023098"/>
    </source>
</evidence>
<feature type="transmembrane region" description="Helical" evidence="15">
    <location>
        <begin position="285"/>
        <end position="306"/>
    </location>
</feature>
<evidence type="ECO:0000256" key="2">
    <source>
        <dbReference type="ARBA" id="ARBA00010441"/>
    </source>
</evidence>
<evidence type="ECO:0000256" key="4">
    <source>
        <dbReference type="ARBA" id="ARBA00022679"/>
    </source>
</evidence>
<name>A0A0A9Y0N7_LYGHE</name>
<evidence type="ECO:0000313" key="17">
    <source>
        <dbReference type="EMBL" id="JAG61667.1"/>
    </source>
</evidence>
<dbReference type="InterPro" id="IPR050324">
    <property type="entry name" value="CDP-alcohol_PTase-I"/>
</dbReference>
<evidence type="ECO:0000256" key="10">
    <source>
        <dbReference type="ARBA" id="ARBA00023136"/>
    </source>
</evidence>
<dbReference type="GO" id="GO:0005743">
    <property type="term" value="C:mitochondrial inner membrane"/>
    <property type="evidence" value="ECO:0007669"/>
    <property type="project" value="UniProtKB-SubCell"/>
</dbReference>
<evidence type="ECO:0000256" key="3">
    <source>
        <dbReference type="ARBA" id="ARBA00022516"/>
    </source>
</evidence>
<dbReference type="Gene3D" id="1.20.120.1760">
    <property type="match status" value="1"/>
</dbReference>
<comment type="similarity">
    <text evidence="2">Belongs to the CDP-alcohol phosphatidyltransferase class-I family.</text>
</comment>
<dbReference type="GO" id="GO:0043337">
    <property type="term" value="F:cardiolipin synthase (CMP-forming)"/>
    <property type="evidence" value="ECO:0007669"/>
    <property type="project" value="UniProtKB-EC"/>
</dbReference>
<evidence type="ECO:0000256" key="6">
    <source>
        <dbReference type="ARBA" id="ARBA00022792"/>
    </source>
</evidence>
<proteinExistence type="inferred from homology"/>
<evidence type="ECO:0000256" key="12">
    <source>
        <dbReference type="ARBA" id="ARBA00023264"/>
    </source>
</evidence>
<dbReference type="FunFam" id="1.20.120.1760:FF:000005">
    <property type="entry name" value="Cardiolipin synthase 1"/>
    <property type="match status" value="1"/>
</dbReference>
<evidence type="ECO:0000256" key="11">
    <source>
        <dbReference type="ARBA" id="ARBA00023209"/>
    </source>
</evidence>
<feature type="transmembrane region" description="Helical" evidence="15">
    <location>
        <begin position="121"/>
        <end position="143"/>
    </location>
</feature>
<feature type="transmembrane region" description="Helical" evidence="15">
    <location>
        <begin position="191"/>
        <end position="216"/>
    </location>
</feature>
<keyword evidence="3" id="KW-0444">Lipid biosynthesis</keyword>
<accession>A0A0A9Y0N7</accession>
<dbReference type="PANTHER" id="PTHR14269:SF60">
    <property type="entry name" value="CARDIOLIPIN SYNTHASE (CMP-FORMING)"/>
    <property type="match status" value="1"/>
</dbReference>
<keyword evidence="9" id="KW-0496">Mitochondrion</keyword>
<keyword evidence="8" id="KW-0443">Lipid metabolism</keyword>
<keyword evidence="10 15" id="KW-0472">Membrane</keyword>
<dbReference type="EMBL" id="GBHO01017855">
    <property type="protein sequence ID" value="JAG25749.1"/>
    <property type="molecule type" value="Transcribed_RNA"/>
</dbReference>
<reference evidence="16" key="2">
    <citation type="submission" date="2014-07" db="EMBL/GenBank/DDBJ databases">
        <authorList>
            <person name="Hull J."/>
        </authorList>
    </citation>
    <scope>NUCLEOTIDE SEQUENCE</scope>
</reference>
<keyword evidence="7 15" id="KW-1133">Transmembrane helix</keyword>
<keyword evidence="12" id="KW-1208">Phospholipid metabolism</keyword>
<dbReference type="EMBL" id="GBRD01004154">
    <property type="protein sequence ID" value="JAG61667.1"/>
    <property type="molecule type" value="Transcribed_RNA"/>
</dbReference>
<dbReference type="AlphaFoldDB" id="A0A0A9Y0N7"/>
<reference evidence="17" key="3">
    <citation type="submission" date="2014-09" db="EMBL/GenBank/DDBJ databases">
        <authorList>
            <person name="Magalhaes I.L.F."/>
            <person name="Oliveira U."/>
            <person name="Santos F.R."/>
            <person name="Vidigal T.H.D.A."/>
            <person name="Brescovit A.D."/>
            <person name="Santos A.J."/>
        </authorList>
    </citation>
    <scope>NUCLEOTIDE SEQUENCE</scope>
</reference>
<feature type="transmembrane region" description="Helical" evidence="15">
    <location>
        <begin position="149"/>
        <end position="170"/>
    </location>
</feature>
<evidence type="ECO:0000256" key="9">
    <source>
        <dbReference type="ARBA" id="ARBA00023128"/>
    </source>
</evidence>
<dbReference type="InterPro" id="IPR000462">
    <property type="entry name" value="CDP-OH_P_trans"/>
</dbReference>
<keyword evidence="6" id="KW-0999">Mitochondrion inner membrane</keyword>
<evidence type="ECO:0000256" key="7">
    <source>
        <dbReference type="ARBA" id="ARBA00022989"/>
    </source>
</evidence>
<reference evidence="16" key="1">
    <citation type="journal article" date="2014" name="PLoS ONE">
        <title>Transcriptome-Based Identification of ABC Transporters in the Western Tarnished Plant Bug Lygus hesperus.</title>
        <authorList>
            <person name="Hull J.J."/>
            <person name="Chaney K."/>
            <person name="Geib S.M."/>
            <person name="Fabrick J.A."/>
            <person name="Brent C.S."/>
            <person name="Walsh D."/>
            <person name="Lavine L.C."/>
        </authorList>
    </citation>
    <scope>NUCLEOTIDE SEQUENCE</scope>
</reference>
<comment type="subcellular location">
    <subcellularLocation>
        <location evidence="1">Mitochondrion inner membrane</location>
        <topology evidence="1">Multi-pass membrane protein</topology>
    </subcellularLocation>
</comment>
<dbReference type="EC" id="2.7.8.41" evidence="13"/>
<evidence type="ECO:0000313" key="16">
    <source>
        <dbReference type="EMBL" id="JAG25749.1"/>
    </source>
</evidence>
<keyword evidence="11" id="KW-0594">Phospholipid biosynthesis</keyword>
<dbReference type="InterPro" id="IPR043130">
    <property type="entry name" value="CDP-OH_PTrfase_TM_dom"/>
</dbReference>
<dbReference type="PANTHER" id="PTHR14269">
    <property type="entry name" value="CDP-DIACYLGLYCEROL--GLYCEROL-3-PHOSPHATE 3-PHOSPHATIDYLTRANSFERASE-RELATED"/>
    <property type="match status" value="1"/>
</dbReference>